<dbReference type="RefSeq" id="WP_053478062.1">
    <property type="nucleotide sequence ID" value="NZ_CP041305.1"/>
</dbReference>
<dbReference type="PANTHER" id="PTHR23502:SF132">
    <property type="entry name" value="POLYAMINE TRANSPORTER 2-RELATED"/>
    <property type="match status" value="1"/>
</dbReference>
<dbReference type="InterPro" id="IPR036259">
    <property type="entry name" value="MFS_trans_sf"/>
</dbReference>
<evidence type="ECO:0000313" key="10">
    <source>
        <dbReference type="EMBL" id="KQL27615.1"/>
    </source>
</evidence>
<keyword evidence="11" id="KW-1185">Reference proteome</keyword>
<dbReference type="SUPFAM" id="SSF103473">
    <property type="entry name" value="MFS general substrate transporter"/>
    <property type="match status" value="1"/>
</dbReference>
<gene>
    <name evidence="10" type="ORF">AN957_01390</name>
</gene>
<comment type="caution">
    <text evidence="10">The sequence shown here is derived from an EMBL/GenBank/DDBJ whole genome shotgun (WGS) entry which is preliminary data.</text>
</comment>
<dbReference type="InterPro" id="IPR011701">
    <property type="entry name" value="MFS"/>
</dbReference>
<accession>A0A0Q3VRJ2</accession>
<keyword evidence="3 8" id="KW-0813">Transport</keyword>
<dbReference type="Proteomes" id="UP000050996">
    <property type="component" value="Unassembled WGS sequence"/>
</dbReference>
<name>A0A0Q3VRJ2_9BACI</name>
<dbReference type="GO" id="GO:0005886">
    <property type="term" value="C:plasma membrane"/>
    <property type="evidence" value="ECO:0007669"/>
    <property type="project" value="UniProtKB-SubCell"/>
</dbReference>
<keyword evidence="5 8" id="KW-0812">Transmembrane</keyword>
<evidence type="ECO:0000256" key="1">
    <source>
        <dbReference type="ARBA" id="ARBA00004651"/>
    </source>
</evidence>
<dbReference type="PANTHER" id="PTHR23502">
    <property type="entry name" value="MAJOR FACILITATOR SUPERFAMILY"/>
    <property type="match status" value="1"/>
</dbReference>
<dbReference type="Gene3D" id="1.20.1720.10">
    <property type="entry name" value="Multidrug resistance protein D"/>
    <property type="match status" value="1"/>
</dbReference>
<feature type="transmembrane region" description="Helical" evidence="8">
    <location>
        <begin position="142"/>
        <end position="167"/>
    </location>
</feature>
<evidence type="ECO:0000256" key="2">
    <source>
        <dbReference type="ARBA" id="ARBA00006236"/>
    </source>
</evidence>
<dbReference type="CDD" id="cd17320">
    <property type="entry name" value="MFS_MdfA_MDR_like"/>
    <property type="match status" value="1"/>
</dbReference>
<dbReference type="InterPro" id="IPR020846">
    <property type="entry name" value="MFS_dom"/>
</dbReference>
<feature type="transmembrane region" description="Helical" evidence="8">
    <location>
        <begin position="173"/>
        <end position="192"/>
    </location>
</feature>
<protein>
    <recommendedName>
        <fullName evidence="8">Bcr/CflA family efflux transporter</fullName>
    </recommendedName>
</protein>
<reference evidence="10 11" key="1">
    <citation type="submission" date="2015-09" db="EMBL/GenBank/DDBJ databases">
        <title>Genome sequencing project for genomic taxonomy and phylogenomics of Bacillus-like bacteria.</title>
        <authorList>
            <person name="Liu B."/>
            <person name="Wang J."/>
            <person name="Zhu Y."/>
            <person name="Liu G."/>
            <person name="Chen Q."/>
            <person name="Chen Z."/>
            <person name="Lan J."/>
            <person name="Che J."/>
            <person name="Ge C."/>
            <person name="Shi H."/>
            <person name="Pan Z."/>
            <person name="Liu X."/>
        </authorList>
    </citation>
    <scope>NUCLEOTIDE SEQUENCE [LARGE SCALE GENOMIC DNA]</scope>
    <source>
        <strain evidence="10 11">FJAT-18043</strain>
    </source>
</reference>
<feature type="transmembrane region" description="Helical" evidence="8">
    <location>
        <begin position="288"/>
        <end position="308"/>
    </location>
</feature>
<evidence type="ECO:0000256" key="6">
    <source>
        <dbReference type="ARBA" id="ARBA00022989"/>
    </source>
</evidence>
<feature type="domain" description="Major facilitator superfamily (MFS) profile" evidence="9">
    <location>
        <begin position="18"/>
        <end position="402"/>
    </location>
</feature>
<evidence type="ECO:0000313" key="11">
    <source>
        <dbReference type="Proteomes" id="UP000050996"/>
    </source>
</evidence>
<feature type="transmembrane region" description="Helical" evidence="8">
    <location>
        <begin position="351"/>
        <end position="371"/>
    </location>
</feature>
<dbReference type="PROSITE" id="PS50850">
    <property type="entry name" value="MFS"/>
    <property type="match status" value="1"/>
</dbReference>
<feature type="transmembrane region" description="Helical" evidence="8">
    <location>
        <begin position="314"/>
        <end position="339"/>
    </location>
</feature>
<dbReference type="AlphaFoldDB" id="A0A0Q3VRJ2"/>
<keyword evidence="6 8" id="KW-1133">Transmembrane helix</keyword>
<feature type="transmembrane region" description="Helical" evidence="8">
    <location>
        <begin position="377"/>
        <end position="397"/>
    </location>
</feature>
<evidence type="ECO:0000256" key="5">
    <source>
        <dbReference type="ARBA" id="ARBA00022692"/>
    </source>
</evidence>
<feature type="transmembrane region" description="Helical" evidence="8">
    <location>
        <begin position="12"/>
        <end position="33"/>
    </location>
</feature>
<dbReference type="InterPro" id="IPR001958">
    <property type="entry name" value="Tet-R_TetA/multi-R_MdtG-like"/>
</dbReference>
<evidence type="ECO:0000256" key="7">
    <source>
        <dbReference type="ARBA" id="ARBA00023136"/>
    </source>
</evidence>
<feature type="transmembrane region" description="Helical" evidence="8">
    <location>
        <begin position="84"/>
        <end position="103"/>
    </location>
</feature>
<dbReference type="STRING" id="1637975.AN957_01390"/>
<comment type="subcellular location">
    <subcellularLocation>
        <location evidence="1 8">Cell membrane</location>
        <topology evidence="1 8">Multi-pass membrane protein</topology>
    </subcellularLocation>
</comment>
<dbReference type="NCBIfam" id="TIGR00710">
    <property type="entry name" value="efflux_Bcr_CflA"/>
    <property type="match status" value="1"/>
</dbReference>
<dbReference type="PRINTS" id="PR01035">
    <property type="entry name" value="TCRTETA"/>
</dbReference>
<dbReference type="GO" id="GO:1990961">
    <property type="term" value="P:xenobiotic detoxification by transmembrane export across the plasma membrane"/>
    <property type="evidence" value="ECO:0007669"/>
    <property type="project" value="InterPro"/>
</dbReference>
<feature type="transmembrane region" description="Helical" evidence="8">
    <location>
        <begin position="221"/>
        <end position="246"/>
    </location>
</feature>
<organism evidence="10 11">
    <name type="scientific">Cytobacillus solani</name>
    <dbReference type="NCBI Taxonomy" id="1637975"/>
    <lineage>
        <taxon>Bacteria</taxon>
        <taxon>Bacillati</taxon>
        <taxon>Bacillota</taxon>
        <taxon>Bacilli</taxon>
        <taxon>Bacillales</taxon>
        <taxon>Bacillaceae</taxon>
        <taxon>Cytobacillus</taxon>
    </lineage>
</organism>
<evidence type="ECO:0000259" key="9">
    <source>
        <dbReference type="PROSITE" id="PS50850"/>
    </source>
</evidence>
<evidence type="ECO:0000256" key="3">
    <source>
        <dbReference type="ARBA" id="ARBA00022448"/>
    </source>
</evidence>
<dbReference type="InterPro" id="IPR004812">
    <property type="entry name" value="Efflux_drug-R_Bcr/CmlA"/>
</dbReference>
<dbReference type="GO" id="GO:0042910">
    <property type="term" value="F:xenobiotic transmembrane transporter activity"/>
    <property type="evidence" value="ECO:0007669"/>
    <property type="project" value="InterPro"/>
</dbReference>
<evidence type="ECO:0000256" key="8">
    <source>
        <dbReference type="RuleBase" id="RU365088"/>
    </source>
</evidence>
<keyword evidence="4 8" id="KW-1003">Cell membrane</keyword>
<dbReference type="EMBL" id="LJIX01000003">
    <property type="protein sequence ID" value="KQL27615.1"/>
    <property type="molecule type" value="Genomic_DNA"/>
</dbReference>
<feature type="transmembrane region" description="Helical" evidence="8">
    <location>
        <begin position="53"/>
        <end position="72"/>
    </location>
</feature>
<comment type="similarity">
    <text evidence="2 8">Belongs to the major facilitator superfamily. Bcr/CmlA family.</text>
</comment>
<feature type="transmembrane region" description="Helical" evidence="8">
    <location>
        <begin position="258"/>
        <end position="276"/>
    </location>
</feature>
<dbReference type="FunFam" id="1.20.1720.10:FF:000005">
    <property type="entry name" value="Bcr/CflA family efflux transporter"/>
    <property type="match status" value="1"/>
</dbReference>
<feature type="transmembrane region" description="Helical" evidence="8">
    <location>
        <begin position="109"/>
        <end position="130"/>
    </location>
</feature>
<sequence length="403" mass="42804">MNSLQQIHVKKPLAKVWMVLILGSLTAFGPLSLDMYLPSLPIVADDLQTTASLAQLSLTFCLLGLALGQLFFGPLSDIQGRRKPLVLTLIIYSVSSVLCAFSPNVWVLILLRFIQGLTGAAGIVIARATARDQYTGKDLTKFVSLLALVNGAAPILAPISGGVILQFASWQTVFIILGIIGLVMFLVVALFLPETLPEEKRSESGMLATLKTFRNLVKDRLFMGFALTQAFISTSMFAYIAGSPFVLQNLYNVTPQQFSLLFALNGIGIIASAQITGRLANTINEVKLLMGGIVLAAAGSIVLLFVTFLHLSLFAMAIALFLVVASVGIVSTTSFSLAMQSQGRSAGSASALLGLLPFIGGAIVSPLVGIAGEQSAVPMTIIIAIFNLGALLLYSILLQKRNK</sequence>
<dbReference type="Pfam" id="PF07690">
    <property type="entry name" value="MFS_1"/>
    <property type="match status" value="1"/>
</dbReference>
<evidence type="ECO:0000256" key="4">
    <source>
        <dbReference type="ARBA" id="ARBA00022475"/>
    </source>
</evidence>
<keyword evidence="7 8" id="KW-0472">Membrane</keyword>
<proteinExistence type="inferred from homology"/>
<dbReference type="PATRIC" id="fig|1637975.4.peg.5632"/>